<dbReference type="PANTHER" id="PTHR33155">
    <property type="entry name" value="FANTASTIC FOUR-LIKE PROTEIN (DUF3049)"/>
    <property type="match status" value="1"/>
</dbReference>
<proteinExistence type="inferred from homology"/>
<dbReference type="InterPro" id="IPR021410">
    <property type="entry name" value="FAF"/>
</dbReference>
<evidence type="ECO:0000256" key="1">
    <source>
        <dbReference type="ARBA" id="ARBA00008690"/>
    </source>
</evidence>
<sequence>MSSCPNSWSFMEFHCKKSEEGEGENVYVHPTVKRSTSMLSSKSLEMCTENLGCETGSNGSDDISLFSSEFSSCVIGEAVNRDSNSVCKRLNKGRNKYPPILTSLTDSGRVQVRPHREFGRLILEAVTSCSPPLPYFEGERSNGRLRLRLFHSFDEEEEEECDESEEYIGNEEDGDMKITNFARLSRCNQNGNTDIFHIPSLSLCLLSDPIEI</sequence>
<comment type="similarity">
    <text evidence="1">Belongs to the fantastic four family.</text>
</comment>
<dbReference type="PANTHER" id="PTHR33155:SF8">
    <property type="entry name" value="PROTEIN FANTASTIC FOUR 1"/>
    <property type="match status" value="1"/>
</dbReference>
<dbReference type="AlphaFoldDB" id="A0A6A4N4C2"/>
<evidence type="ECO:0000313" key="2">
    <source>
        <dbReference type="EMBL" id="KAE9589196.1"/>
    </source>
</evidence>
<keyword evidence="3" id="KW-1185">Reference proteome</keyword>
<reference evidence="3" key="1">
    <citation type="journal article" date="2020" name="Nat. Commun.">
        <title>Genome sequence of the cluster root forming white lupin.</title>
        <authorList>
            <person name="Hufnagel B."/>
            <person name="Marques A."/>
            <person name="Soriano A."/>
            <person name="Marques L."/>
            <person name="Divol F."/>
            <person name="Doumas P."/>
            <person name="Sallet E."/>
            <person name="Mancinotti D."/>
            <person name="Carrere S."/>
            <person name="Marande W."/>
            <person name="Arribat S."/>
            <person name="Keller J."/>
            <person name="Huneau C."/>
            <person name="Blein T."/>
            <person name="Aime D."/>
            <person name="Laguerre M."/>
            <person name="Taylor J."/>
            <person name="Schubert V."/>
            <person name="Nelson M."/>
            <person name="Geu-Flores F."/>
            <person name="Crespi M."/>
            <person name="Gallardo-Guerrero K."/>
            <person name="Delaux P.-M."/>
            <person name="Salse J."/>
            <person name="Berges H."/>
            <person name="Guyot R."/>
            <person name="Gouzy J."/>
            <person name="Peret B."/>
        </authorList>
    </citation>
    <scope>NUCLEOTIDE SEQUENCE [LARGE SCALE GENOMIC DNA]</scope>
    <source>
        <strain evidence="3">cv. Amiga</strain>
    </source>
</reference>
<evidence type="ECO:0000313" key="3">
    <source>
        <dbReference type="Proteomes" id="UP000447434"/>
    </source>
</evidence>
<dbReference type="Proteomes" id="UP000447434">
    <property type="component" value="Chromosome 21"/>
</dbReference>
<comment type="caution">
    <text evidence="2">The sequence shown here is derived from an EMBL/GenBank/DDBJ whole genome shotgun (WGS) entry which is preliminary data.</text>
</comment>
<dbReference type="InterPro" id="IPR046431">
    <property type="entry name" value="FAF_dom"/>
</dbReference>
<name>A0A6A4N4C2_LUPAL</name>
<organism evidence="2 3">
    <name type="scientific">Lupinus albus</name>
    <name type="common">White lupine</name>
    <name type="synonym">Lupinus termis</name>
    <dbReference type="NCBI Taxonomy" id="3870"/>
    <lineage>
        <taxon>Eukaryota</taxon>
        <taxon>Viridiplantae</taxon>
        <taxon>Streptophyta</taxon>
        <taxon>Embryophyta</taxon>
        <taxon>Tracheophyta</taxon>
        <taxon>Spermatophyta</taxon>
        <taxon>Magnoliopsida</taxon>
        <taxon>eudicotyledons</taxon>
        <taxon>Gunneridae</taxon>
        <taxon>Pentapetalae</taxon>
        <taxon>rosids</taxon>
        <taxon>fabids</taxon>
        <taxon>Fabales</taxon>
        <taxon>Fabaceae</taxon>
        <taxon>Papilionoideae</taxon>
        <taxon>50 kb inversion clade</taxon>
        <taxon>genistoids sensu lato</taxon>
        <taxon>core genistoids</taxon>
        <taxon>Genisteae</taxon>
        <taxon>Lupinus</taxon>
    </lineage>
</organism>
<dbReference type="Pfam" id="PF11250">
    <property type="entry name" value="FAF"/>
    <property type="match status" value="1"/>
</dbReference>
<accession>A0A6A4N4C2</accession>
<protein>
    <submittedName>
        <fullName evidence="2">Putative The fantastic four family protein</fullName>
    </submittedName>
</protein>
<dbReference type="OrthoDB" id="1916983at2759"/>
<dbReference type="EMBL" id="WOCE01000021">
    <property type="protein sequence ID" value="KAE9589196.1"/>
    <property type="molecule type" value="Genomic_DNA"/>
</dbReference>
<gene>
    <name evidence="2" type="ORF">Lalb_Chr21g0306481</name>
</gene>